<evidence type="ECO:0000256" key="1">
    <source>
        <dbReference type="ARBA" id="ARBA00009995"/>
    </source>
</evidence>
<dbReference type="FunFam" id="3.40.50.2000:FF:000055">
    <property type="entry name" value="Glycosyltransferase"/>
    <property type="match status" value="1"/>
</dbReference>
<evidence type="ECO:0000313" key="6">
    <source>
        <dbReference type="EMBL" id="KAK4722438.1"/>
    </source>
</evidence>
<evidence type="ECO:0000313" key="7">
    <source>
        <dbReference type="Proteomes" id="UP001311915"/>
    </source>
</evidence>
<dbReference type="PANTHER" id="PTHR11926">
    <property type="entry name" value="GLUCOSYL/GLUCURONOSYL TRANSFERASES"/>
    <property type="match status" value="1"/>
</dbReference>
<evidence type="ECO:0000256" key="4">
    <source>
        <dbReference type="ARBA" id="ARBA00066940"/>
    </source>
</evidence>
<dbReference type="Gene3D" id="3.40.50.2000">
    <property type="entry name" value="Glycogen Phosphorylase B"/>
    <property type="match status" value="2"/>
</dbReference>
<accession>A0AAV9LAC9</accession>
<evidence type="ECO:0000256" key="5">
    <source>
        <dbReference type="ARBA" id="ARBA00067782"/>
    </source>
</evidence>
<dbReference type="AlphaFoldDB" id="A0AAV9LAC9"/>
<keyword evidence="2" id="KW-0808">Transferase</keyword>
<sequence length="475" mass="53885">MDSIRSTHELDKPHAVCIPYPAQGLINPMLKLAKILNHKGFHITFVNTEFNHRRLLKSRGPDSLRGFPSFRFETIPDGLAPSDADSTQDIPALAKLNTTCTSNVPPVSCIVSDGFMSFSLAAAQELGIPQVFFWTPSACGLLGYMHYRDLAEKGYFPLKDATDLTNGHLETALDWIPSMKGIRPRDLPTFLRSTNPDDFLFNYFIQETDRRKLASAIVINTFDPLEKEVLESLQALLPPVYTIGPLHFLLKHIEDQNLECLGSNLWKEDPKSVEWLDSKKPNSVVYVNFGSITVMTANQLIEFTWGLANSQKEFLWIIRPDIVSGEEAILPPEFVEETKERGMLTSWCPQEQVLSHLAIRGFLTHSEWNSTLESISNGVPMICWPFFAEQQTNCWFKCTQWGIGMEIDNNVKRDEVESLVRELMVGEKGKYMKKKAMEWKRLAEEAAKKPTGSSYLNIHKLINQILLSSETTNQK</sequence>
<comment type="caution">
    <text evidence="6">The sequence shown here is derived from an EMBL/GenBank/DDBJ whole genome shotgun (WGS) entry which is preliminary data.</text>
</comment>
<dbReference type="PANTHER" id="PTHR11926:SF774">
    <property type="entry name" value="UDP-GLYCOSYLTRANSFERASE 85A1-RELATED"/>
    <property type="match status" value="1"/>
</dbReference>
<dbReference type="Pfam" id="PF00201">
    <property type="entry name" value="UDPGT"/>
    <property type="match status" value="1"/>
</dbReference>
<dbReference type="GO" id="GO:0080044">
    <property type="term" value="F:quercetin 7-O-glucosyltransferase activity"/>
    <property type="evidence" value="ECO:0007669"/>
    <property type="project" value="TreeGrafter"/>
</dbReference>
<keyword evidence="7" id="KW-1185">Reference proteome</keyword>
<comment type="catalytic activity">
    <reaction evidence="3">
        <text>7-deoxyloganetin + UDP-alpha-D-glucose = 7-deoxyloganin + UDP + H(+)</text>
        <dbReference type="Rhea" id="RHEA:39899"/>
        <dbReference type="ChEBI" id="CHEBI:15378"/>
        <dbReference type="ChEBI" id="CHEBI:18370"/>
        <dbReference type="ChEBI" id="CHEBI:58223"/>
        <dbReference type="ChEBI" id="CHEBI:58885"/>
        <dbReference type="ChEBI" id="CHEBI:76849"/>
        <dbReference type="EC" id="2.4.1.324"/>
    </reaction>
</comment>
<organism evidence="6 7">
    <name type="scientific">Solanum pinnatisectum</name>
    <name type="common">tansyleaf nightshade</name>
    <dbReference type="NCBI Taxonomy" id="50273"/>
    <lineage>
        <taxon>Eukaryota</taxon>
        <taxon>Viridiplantae</taxon>
        <taxon>Streptophyta</taxon>
        <taxon>Embryophyta</taxon>
        <taxon>Tracheophyta</taxon>
        <taxon>Spermatophyta</taxon>
        <taxon>Magnoliopsida</taxon>
        <taxon>eudicotyledons</taxon>
        <taxon>Gunneridae</taxon>
        <taxon>Pentapetalae</taxon>
        <taxon>asterids</taxon>
        <taxon>lamiids</taxon>
        <taxon>Solanales</taxon>
        <taxon>Solanaceae</taxon>
        <taxon>Solanoideae</taxon>
        <taxon>Solaneae</taxon>
        <taxon>Solanum</taxon>
    </lineage>
</organism>
<evidence type="ECO:0000256" key="3">
    <source>
        <dbReference type="ARBA" id="ARBA00051003"/>
    </source>
</evidence>
<dbReference type="Proteomes" id="UP001311915">
    <property type="component" value="Unassembled WGS sequence"/>
</dbReference>
<dbReference type="EC" id="2.4.1.324" evidence="4"/>
<dbReference type="CDD" id="cd03784">
    <property type="entry name" value="GT1_Gtf-like"/>
    <property type="match status" value="1"/>
</dbReference>
<reference evidence="6 7" key="1">
    <citation type="submission" date="2023-10" db="EMBL/GenBank/DDBJ databases">
        <title>Genome-Wide Identification Analysis in wild type Solanum Pinnatisectum Reveals Some Genes Defensing Phytophthora Infestans.</title>
        <authorList>
            <person name="Sun C."/>
        </authorList>
    </citation>
    <scope>NUCLEOTIDE SEQUENCE [LARGE SCALE GENOMIC DNA]</scope>
    <source>
        <strain evidence="6">LQN</strain>
        <tissue evidence="6">Leaf</tissue>
    </source>
</reference>
<protein>
    <recommendedName>
        <fullName evidence="5">7-deoxyloganetin glucosyltransferase</fullName>
        <ecNumber evidence="4">2.4.1.324</ecNumber>
    </recommendedName>
</protein>
<dbReference type="GO" id="GO:0080043">
    <property type="term" value="F:quercetin 3-O-glucosyltransferase activity"/>
    <property type="evidence" value="ECO:0007669"/>
    <property type="project" value="TreeGrafter"/>
</dbReference>
<dbReference type="SUPFAM" id="SSF53756">
    <property type="entry name" value="UDP-Glycosyltransferase/glycogen phosphorylase"/>
    <property type="match status" value="1"/>
</dbReference>
<gene>
    <name evidence="6" type="ORF">R3W88_012671</name>
</gene>
<dbReference type="InterPro" id="IPR002213">
    <property type="entry name" value="UDP_glucos_trans"/>
</dbReference>
<dbReference type="FunFam" id="3.40.50.2000:FF:000027">
    <property type="entry name" value="Glycosyltransferase"/>
    <property type="match status" value="1"/>
</dbReference>
<dbReference type="EMBL" id="JAWPEI010000007">
    <property type="protein sequence ID" value="KAK4722438.1"/>
    <property type="molecule type" value="Genomic_DNA"/>
</dbReference>
<name>A0AAV9LAC9_9SOLN</name>
<evidence type="ECO:0000256" key="2">
    <source>
        <dbReference type="ARBA" id="ARBA00022679"/>
    </source>
</evidence>
<proteinExistence type="inferred from homology"/>
<comment type="similarity">
    <text evidence="1">Belongs to the UDP-glycosyltransferase family.</text>
</comment>